<organism evidence="13 14">
    <name type="scientific">Azospira oryzae</name>
    <dbReference type="NCBI Taxonomy" id="146939"/>
    <lineage>
        <taxon>Bacteria</taxon>
        <taxon>Pseudomonadati</taxon>
        <taxon>Pseudomonadota</taxon>
        <taxon>Betaproteobacteria</taxon>
        <taxon>Rhodocyclales</taxon>
        <taxon>Rhodocyclaceae</taxon>
        <taxon>Azospira</taxon>
    </lineage>
</organism>
<evidence type="ECO:0000256" key="10">
    <source>
        <dbReference type="HAMAP-Rule" id="MF_00321"/>
    </source>
</evidence>
<dbReference type="NCBIfam" id="TIGR03598">
    <property type="entry name" value="GTPase_YsxC"/>
    <property type="match status" value="1"/>
</dbReference>
<feature type="region of interest" description="Disordered" evidence="11">
    <location>
        <begin position="196"/>
        <end position="252"/>
    </location>
</feature>
<keyword evidence="9 10" id="KW-0131">Cell cycle</keyword>
<dbReference type="InterPro" id="IPR030393">
    <property type="entry name" value="G_ENGB_dom"/>
</dbReference>
<keyword evidence="6" id="KW-0460">Magnesium</keyword>
<evidence type="ECO:0000256" key="8">
    <source>
        <dbReference type="ARBA" id="ARBA00023210"/>
    </source>
</evidence>
<keyword evidence="7 10" id="KW-0342">GTP-binding</keyword>
<feature type="compositionally biased region" description="Pro residues" evidence="11">
    <location>
        <begin position="199"/>
        <end position="210"/>
    </location>
</feature>
<sequence>MALFQKAVFLTTVAHLRDLPEDALAEVAFAGRSNAGKSSAINTLANHTRLAFVSKTPGRTQHLNFFKLEEGKFLVDLPGYGYAKAPEEIRSQWEGLLGPYLQHRGPLSGLVLIMDSRHPLTELDQNLIDWFAATGKPLHIMLSKADKLTRQEQSLVLRQVKAAMADLGERCTVQLFSSLKKTGVEEAEKVIAGWMGMEVPPPRPAPPPRPIRSAKSAAGAKQNRTHAPGNKKAVLAGGKPAKPKPAKAPAQK</sequence>
<evidence type="ECO:0000256" key="11">
    <source>
        <dbReference type="SAM" id="MobiDB-lite"/>
    </source>
</evidence>
<evidence type="ECO:0000256" key="4">
    <source>
        <dbReference type="ARBA" id="ARBA00022723"/>
    </source>
</evidence>
<dbReference type="Pfam" id="PF01926">
    <property type="entry name" value="MMR_HSR1"/>
    <property type="match status" value="1"/>
</dbReference>
<comment type="similarity">
    <text evidence="2 10">Belongs to the TRAFAC class TrmE-Era-EngA-EngB-Septin-like GTPase superfamily. EngB GTPase family.</text>
</comment>
<comment type="caution">
    <text evidence="13">The sequence shown here is derived from an EMBL/GenBank/DDBJ whole genome shotgun (WGS) entry which is preliminary data.</text>
</comment>
<dbReference type="PANTHER" id="PTHR11649">
    <property type="entry name" value="MSS1/TRME-RELATED GTP-BINDING PROTEIN"/>
    <property type="match status" value="1"/>
</dbReference>
<dbReference type="PROSITE" id="PS51706">
    <property type="entry name" value="G_ENGB"/>
    <property type="match status" value="1"/>
</dbReference>
<comment type="function">
    <text evidence="10">Necessary for normal cell division and for the maintenance of normal septation.</text>
</comment>
<evidence type="ECO:0000256" key="5">
    <source>
        <dbReference type="ARBA" id="ARBA00022741"/>
    </source>
</evidence>
<dbReference type="GO" id="GO:0051301">
    <property type="term" value="P:cell division"/>
    <property type="evidence" value="ECO:0007669"/>
    <property type="project" value="UniProtKB-KW"/>
</dbReference>
<evidence type="ECO:0000256" key="2">
    <source>
        <dbReference type="ARBA" id="ARBA00009638"/>
    </source>
</evidence>
<dbReference type="CDD" id="cd01876">
    <property type="entry name" value="YihA_EngB"/>
    <property type="match status" value="1"/>
</dbReference>
<dbReference type="InterPro" id="IPR027417">
    <property type="entry name" value="P-loop_NTPase"/>
</dbReference>
<comment type="cofactor">
    <cofactor evidence="1">
        <name>Mg(2+)</name>
        <dbReference type="ChEBI" id="CHEBI:18420"/>
    </cofactor>
</comment>
<dbReference type="EMBL" id="SHKM01000002">
    <property type="protein sequence ID" value="RZT75999.1"/>
    <property type="molecule type" value="Genomic_DNA"/>
</dbReference>
<evidence type="ECO:0000256" key="7">
    <source>
        <dbReference type="ARBA" id="ARBA00023134"/>
    </source>
</evidence>
<dbReference type="Proteomes" id="UP000292136">
    <property type="component" value="Unassembled WGS sequence"/>
</dbReference>
<protein>
    <recommendedName>
        <fullName evidence="10">Probable GTP-binding protein EngB</fullName>
    </recommendedName>
</protein>
<dbReference type="RefSeq" id="WP_130459335.1">
    <property type="nucleotide sequence ID" value="NZ_SHKM01000002.1"/>
</dbReference>
<keyword evidence="5 10" id="KW-0547">Nucleotide-binding</keyword>
<name>A0ABY0IQQ6_9RHOO</name>
<keyword evidence="4" id="KW-0479">Metal-binding</keyword>
<dbReference type="InterPro" id="IPR019987">
    <property type="entry name" value="GTP-bd_ribosome_bio_YsxC"/>
</dbReference>
<reference evidence="13 14" key="1">
    <citation type="submission" date="2019-02" db="EMBL/GenBank/DDBJ databases">
        <title>Genomic Encyclopedia of Type Strains, Phase IV (KMG-IV): sequencing the most valuable type-strain genomes for metagenomic binning, comparative biology and taxonomic classification.</title>
        <authorList>
            <person name="Goeker M."/>
        </authorList>
    </citation>
    <scope>NUCLEOTIDE SEQUENCE [LARGE SCALE GENOMIC DNA]</scope>
    <source>
        <strain evidence="13 14">DSM 21223</strain>
    </source>
</reference>
<evidence type="ECO:0000313" key="13">
    <source>
        <dbReference type="EMBL" id="RZT75999.1"/>
    </source>
</evidence>
<accession>A0ABY0IQQ6</accession>
<evidence type="ECO:0000256" key="1">
    <source>
        <dbReference type="ARBA" id="ARBA00001946"/>
    </source>
</evidence>
<proteinExistence type="inferred from homology"/>
<dbReference type="InterPro" id="IPR006073">
    <property type="entry name" value="GTP-bd"/>
</dbReference>
<keyword evidence="8 10" id="KW-0717">Septation</keyword>
<evidence type="ECO:0000256" key="6">
    <source>
        <dbReference type="ARBA" id="ARBA00022842"/>
    </source>
</evidence>
<keyword evidence="3 10" id="KW-0132">Cell division</keyword>
<keyword evidence="14" id="KW-1185">Reference proteome</keyword>
<evidence type="ECO:0000313" key="14">
    <source>
        <dbReference type="Proteomes" id="UP000292136"/>
    </source>
</evidence>
<evidence type="ECO:0000256" key="3">
    <source>
        <dbReference type="ARBA" id="ARBA00022618"/>
    </source>
</evidence>
<evidence type="ECO:0000256" key="9">
    <source>
        <dbReference type="ARBA" id="ARBA00023306"/>
    </source>
</evidence>
<dbReference type="PANTHER" id="PTHR11649:SF13">
    <property type="entry name" value="ENGB-TYPE G DOMAIN-CONTAINING PROTEIN"/>
    <property type="match status" value="1"/>
</dbReference>
<dbReference type="Gene3D" id="3.40.50.300">
    <property type="entry name" value="P-loop containing nucleotide triphosphate hydrolases"/>
    <property type="match status" value="1"/>
</dbReference>
<dbReference type="SUPFAM" id="SSF52540">
    <property type="entry name" value="P-loop containing nucleoside triphosphate hydrolases"/>
    <property type="match status" value="1"/>
</dbReference>
<feature type="compositionally biased region" description="Low complexity" evidence="11">
    <location>
        <begin position="231"/>
        <end position="240"/>
    </location>
</feature>
<gene>
    <name evidence="10" type="primary">engB</name>
    <name evidence="13" type="ORF">EV678_1867</name>
</gene>
<feature type="domain" description="EngB-type G" evidence="12">
    <location>
        <begin position="23"/>
        <end position="197"/>
    </location>
</feature>
<evidence type="ECO:0000259" key="12">
    <source>
        <dbReference type="PROSITE" id="PS51706"/>
    </source>
</evidence>
<dbReference type="HAMAP" id="MF_00321">
    <property type="entry name" value="GTPase_EngB"/>
    <property type="match status" value="1"/>
</dbReference>